<dbReference type="EMBL" id="BART01024534">
    <property type="protein sequence ID" value="GAG90764.1"/>
    <property type="molecule type" value="Genomic_DNA"/>
</dbReference>
<accession>X1B4W3</accession>
<dbReference type="Gene3D" id="1.10.10.10">
    <property type="entry name" value="Winged helix-like DNA-binding domain superfamily/Winged helix DNA-binding domain"/>
    <property type="match status" value="1"/>
</dbReference>
<evidence type="ECO:0000313" key="1">
    <source>
        <dbReference type="EMBL" id="GAG90764.1"/>
    </source>
</evidence>
<comment type="caution">
    <text evidence="1">The sequence shown here is derived from an EMBL/GenBank/DDBJ whole genome shotgun (WGS) entry which is preliminary data.</text>
</comment>
<organism evidence="1">
    <name type="scientific">marine sediment metagenome</name>
    <dbReference type="NCBI Taxonomy" id="412755"/>
    <lineage>
        <taxon>unclassified sequences</taxon>
        <taxon>metagenomes</taxon>
        <taxon>ecological metagenomes</taxon>
    </lineage>
</organism>
<dbReference type="AlphaFoldDB" id="X1B4W3"/>
<reference evidence="1" key="1">
    <citation type="journal article" date="2014" name="Front. Microbiol.">
        <title>High frequency of phylogenetically diverse reductive dehalogenase-homologous genes in deep subseafloor sedimentary metagenomes.</title>
        <authorList>
            <person name="Kawai M."/>
            <person name="Futagami T."/>
            <person name="Toyoda A."/>
            <person name="Takaki Y."/>
            <person name="Nishi S."/>
            <person name="Hori S."/>
            <person name="Arai W."/>
            <person name="Tsubouchi T."/>
            <person name="Morono Y."/>
            <person name="Uchiyama I."/>
            <person name="Ito T."/>
            <person name="Fujiyama A."/>
            <person name="Inagaki F."/>
            <person name="Takami H."/>
        </authorList>
    </citation>
    <scope>NUCLEOTIDE SEQUENCE</scope>
    <source>
        <strain evidence="1">Expedition CK06-06</strain>
    </source>
</reference>
<dbReference type="InterPro" id="IPR036388">
    <property type="entry name" value="WH-like_DNA-bd_sf"/>
</dbReference>
<proteinExistence type="predicted"/>
<sequence length="142" mass="16834">MLKEFTKEIFTQYGFTEEYIKVYLVYVRVPRATMSEVFYSFEEGEQMEWERIGEITDSLIEKGFLKKIEGIVDRYVPLQPFFSLFTHESEIFRNEISKLKEGILTDQSSRFEKHEIIQNKSIGEVEDAVNSQIKEFFIDSDS</sequence>
<protein>
    <recommendedName>
        <fullName evidence="2">Transcription regulator TrmB N-terminal domain-containing protein</fullName>
    </recommendedName>
</protein>
<evidence type="ECO:0008006" key="2">
    <source>
        <dbReference type="Google" id="ProtNLM"/>
    </source>
</evidence>
<name>X1B4W3_9ZZZZ</name>
<gene>
    <name evidence="1" type="ORF">S01H4_44279</name>
</gene>